<protein>
    <submittedName>
        <fullName evidence="1">Uncharacterized protein</fullName>
    </submittedName>
</protein>
<proteinExistence type="predicted"/>
<name>A0A2G5C6J2_AQUCA</name>
<gene>
    <name evidence="1" type="ORF">AQUCO_08600039v1</name>
</gene>
<organism evidence="1 2">
    <name type="scientific">Aquilegia coerulea</name>
    <name type="common">Rocky mountain columbine</name>
    <dbReference type="NCBI Taxonomy" id="218851"/>
    <lineage>
        <taxon>Eukaryota</taxon>
        <taxon>Viridiplantae</taxon>
        <taxon>Streptophyta</taxon>
        <taxon>Embryophyta</taxon>
        <taxon>Tracheophyta</taxon>
        <taxon>Spermatophyta</taxon>
        <taxon>Magnoliopsida</taxon>
        <taxon>Ranunculales</taxon>
        <taxon>Ranunculaceae</taxon>
        <taxon>Thalictroideae</taxon>
        <taxon>Aquilegia</taxon>
    </lineage>
</organism>
<evidence type="ECO:0000313" key="2">
    <source>
        <dbReference type="Proteomes" id="UP000230069"/>
    </source>
</evidence>
<keyword evidence="2" id="KW-1185">Reference proteome</keyword>
<dbReference type="EMBL" id="KZ305103">
    <property type="protein sequence ID" value="PIA26889.1"/>
    <property type="molecule type" value="Genomic_DNA"/>
</dbReference>
<sequence>MLLALEPDNVADENSVVAVSVASVVTFVVVADGSSFLADTVSSVADAEGSPSFVLESLGLPSSFTSAFSPISTERPWRFDIALARGSGTPLRLFNASTMDSWSSDE</sequence>
<dbReference type="AlphaFoldDB" id="A0A2G5C6J2"/>
<accession>A0A2G5C6J2</accession>
<evidence type="ECO:0000313" key="1">
    <source>
        <dbReference type="EMBL" id="PIA26889.1"/>
    </source>
</evidence>
<reference evidence="1 2" key="1">
    <citation type="submission" date="2017-09" db="EMBL/GenBank/DDBJ databases">
        <title>WGS assembly of Aquilegia coerulea Goldsmith.</title>
        <authorList>
            <person name="Hodges S."/>
            <person name="Kramer E."/>
            <person name="Nordborg M."/>
            <person name="Tomkins J."/>
            <person name="Borevitz J."/>
            <person name="Derieg N."/>
            <person name="Yan J."/>
            <person name="Mihaltcheva S."/>
            <person name="Hayes R.D."/>
            <person name="Rokhsar D."/>
        </authorList>
    </citation>
    <scope>NUCLEOTIDE SEQUENCE [LARGE SCALE GENOMIC DNA]</scope>
    <source>
        <strain evidence="2">cv. Goldsmith</strain>
    </source>
</reference>
<dbReference type="InParanoid" id="A0A2G5C6J2"/>
<dbReference type="Proteomes" id="UP000230069">
    <property type="component" value="Unassembled WGS sequence"/>
</dbReference>